<dbReference type="AlphaFoldDB" id="A0A8T2MQX7"/>
<dbReference type="Gene3D" id="3.40.50.150">
    <property type="entry name" value="Vaccinia Virus protein VP39"/>
    <property type="match status" value="1"/>
</dbReference>
<dbReference type="Pfam" id="PF17950">
    <property type="entry name" value="SpmSyn_N"/>
    <property type="match status" value="1"/>
</dbReference>
<organism evidence="2 3">
    <name type="scientific">Albula glossodonta</name>
    <name type="common">roundjaw bonefish</name>
    <dbReference type="NCBI Taxonomy" id="121402"/>
    <lineage>
        <taxon>Eukaryota</taxon>
        <taxon>Metazoa</taxon>
        <taxon>Chordata</taxon>
        <taxon>Craniata</taxon>
        <taxon>Vertebrata</taxon>
        <taxon>Euteleostomi</taxon>
        <taxon>Actinopterygii</taxon>
        <taxon>Neopterygii</taxon>
        <taxon>Teleostei</taxon>
        <taxon>Albuliformes</taxon>
        <taxon>Albulidae</taxon>
        <taxon>Albula</taxon>
    </lineage>
</organism>
<reference evidence="2" key="1">
    <citation type="thesis" date="2021" institute="BYU ScholarsArchive" country="Provo, UT, USA">
        <title>Applications of and Algorithms for Genome Assembly and Genomic Analyses with an Emphasis on Marine Teleosts.</title>
        <authorList>
            <person name="Pickett B.D."/>
        </authorList>
    </citation>
    <scope>NUCLEOTIDE SEQUENCE</scope>
    <source>
        <strain evidence="2">HI-2016</strain>
    </source>
</reference>
<dbReference type="InterPro" id="IPR029063">
    <property type="entry name" value="SAM-dependent_MTases_sf"/>
</dbReference>
<dbReference type="GO" id="GO:0016768">
    <property type="term" value="F:spermine synthase activity"/>
    <property type="evidence" value="ECO:0007669"/>
    <property type="project" value="InterPro"/>
</dbReference>
<name>A0A8T2MQX7_9TELE</name>
<dbReference type="Proteomes" id="UP000824540">
    <property type="component" value="Unassembled WGS sequence"/>
</dbReference>
<gene>
    <name evidence="2" type="ORF">JZ751_024209</name>
</gene>
<protein>
    <recommendedName>
        <fullName evidence="1">Spermine synthase N-terminal domain-containing protein</fullName>
    </recommendedName>
</protein>
<dbReference type="PANTHER" id="PTHR46315">
    <property type="entry name" value="SPERMINE SYNTHASE"/>
    <property type="match status" value="1"/>
</dbReference>
<evidence type="ECO:0000313" key="3">
    <source>
        <dbReference type="Proteomes" id="UP000824540"/>
    </source>
</evidence>
<evidence type="ECO:0000259" key="1">
    <source>
        <dbReference type="Pfam" id="PF17950"/>
    </source>
</evidence>
<accession>A0A8T2MQX7</accession>
<dbReference type="EMBL" id="JAFBMS010000577">
    <property type="protein sequence ID" value="KAG9330485.1"/>
    <property type="molecule type" value="Genomic_DNA"/>
</dbReference>
<dbReference type="OrthoDB" id="5953636at2759"/>
<feature type="domain" description="Spermine synthase N-terminal" evidence="1">
    <location>
        <begin position="62"/>
        <end position="155"/>
    </location>
</feature>
<keyword evidence="3" id="KW-1185">Reference proteome</keyword>
<comment type="caution">
    <text evidence="2">The sequence shown here is derived from an EMBL/GenBank/DDBJ whole genome shotgun (WGS) entry which is preliminary data.</text>
</comment>
<dbReference type="InterPro" id="IPR015576">
    <property type="entry name" value="Spermine_synthase_animal"/>
</dbReference>
<dbReference type="PANTHER" id="PTHR46315:SF1">
    <property type="entry name" value="SPERMINE SYNTHASE"/>
    <property type="match status" value="1"/>
</dbReference>
<dbReference type="Gene3D" id="3.30.160.110">
    <property type="entry name" value="Siroheme synthase, domain 2"/>
    <property type="match status" value="1"/>
</dbReference>
<proteinExistence type="predicted"/>
<sequence length="374" mass="42138">MRKDASHCLSLKSSSICHQPRLTSPPASHTCPHLSTGSMAPLQLDALNVILTEPAKDLKTKILTVLRSVFEKYEMAKTVENTEGDRFQASFIDNIGRFLVLRILSQELVTFYLHSRKDDDGMHVDEFFSELEGNLKSQLKNRIKSVKRFPALQRGELLDSCGPRDLLPEDDPLFIHWMMGKWEDRLSFYEGKKGLILGDVVGTFRSKVVECDALEPTVEQAKKAGGDVFTNLQGDIKVLEQTYTMVLKMFAEEGMTFDYIINNAMEIPASADPNKEEKWRIVKLILDLSLSVLKKGNGRYIIKGSSEEMKEELDEFEEHLKSVVKSPEDLSRDDRFIQPLSKQRDTSSGFGGDISSSPACVVTFAREKSAPHVT</sequence>
<dbReference type="InterPro" id="IPR040900">
    <property type="entry name" value="SpmSyn_N"/>
</dbReference>
<evidence type="ECO:0000313" key="2">
    <source>
        <dbReference type="EMBL" id="KAG9330485.1"/>
    </source>
</evidence>
<dbReference type="GO" id="GO:0006597">
    <property type="term" value="P:spermine biosynthetic process"/>
    <property type="evidence" value="ECO:0007669"/>
    <property type="project" value="InterPro"/>
</dbReference>